<dbReference type="SUPFAM" id="SSF53335">
    <property type="entry name" value="S-adenosyl-L-methionine-dependent methyltransferases"/>
    <property type="match status" value="1"/>
</dbReference>
<dbReference type="Proteomes" id="UP001056429">
    <property type="component" value="Unassembled WGS sequence"/>
</dbReference>
<evidence type="ECO:0000259" key="1">
    <source>
        <dbReference type="Pfam" id="PF13847"/>
    </source>
</evidence>
<dbReference type="PANTHER" id="PTHR45128:SF1">
    <property type="entry name" value="S-ADENOSYLMETHIONINE-DEPENDENT METHYLTRANSFERASE RV2258C"/>
    <property type="match status" value="1"/>
</dbReference>
<dbReference type="GO" id="GO:0032259">
    <property type="term" value="P:methylation"/>
    <property type="evidence" value="ECO:0007669"/>
    <property type="project" value="UniProtKB-KW"/>
</dbReference>
<evidence type="ECO:0000313" key="3">
    <source>
        <dbReference type="Proteomes" id="UP001056429"/>
    </source>
</evidence>
<name>A0A9J6P4K9_9CLOT</name>
<dbReference type="Pfam" id="PF13847">
    <property type="entry name" value="Methyltransf_31"/>
    <property type="match status" value="1"/>
</dbReference>
<evidence type="ECO:0000313" key="2">
    <source>
        <dbReference type="EMBL" id="MCM1991515.1"/>
    </source>
</evidence>
<keyword evidence="2" id="KW-0489">Methyltransferase</keyword>
<keyword evidence="3" id="KW-1185">Reference proteome</keyword>
<proteinExistence type="predicted"/>
<reference evidence="2" key="1">
    <citation type="journal article" date="2021" name="mSystems">
        <title>Bacteria and Archaea Synergistically Convert Glycine Betaine to Biogenic Methane in the Formosa Cold Seep of the South China Sea.</title>
        <authorList>
            <person name="Li L."/>
            <person name="Zhang W."/>
            <person name="Zhang S."/>
            <person name="Song L."/>
            <person name="Sun Q."/>
            <person name="Zhang H."/>
            <person name="Xiang H."/>
            <person name="Dong X."/>
        </authorList>
    </citation>
    <scope>NUCLEOTIDE SEQUENCE</scope>
    <source>
        <strain evidence="2">ZWT</strain>
    </source>
</reference>
<accession>A0A9J6P4K9</accession>
<keyword evidence="2" id="KW-0808">Transferase</keyword>
<dbReference type="InterPro" id="IPR025714">
    <property type="entry name" value="Methyltranfer_dom"/>
</dbReference>
<dbReference type="InterPro" id="IPR029063">
    <property type="entry name" value="SAM-dependent_MTases_sf"/>
</dbReference>
<organism evidence="2 3">
    <name type="scientific">Oceanirhabdus seepicola</name>
    <dbReference type="NCBI Taxonomy" id="2828781"/>
    <lineage>
        <taxon>Bacteria</taxon>
        <taxon>Bacillati</taxon>
        <taxon>Bacillota</taxon>
        <taxon>Clostridia</taxon>
        <taxon>Eubacteriales</taxon>
        <taxon>Clostridiaceae</taxon>
        <taxon>Oceanirhabdus</taxon>
    </lineage>
</organism>
<dbReference type="EMBL" id="JAGSOJ010000004">
    <property type="protein sequence ID" value="MCM1991515.1"/>
    <property type="molecule type" value="Genomic_DNA"/>
</dbReference>
<dbReference type="Gene3D" id="3.40.50.150">
    <property type="entry name" value="Vaccinia Virus protein VP39"/>
    <property type="match status" value="1"/>
</dbReference>
<dbReference type="GO" id="GO:0008168">
    <property type="term" value="F:methyltransferase activity"/>
    <property type="evidence" value="ECO:0007669"/>
    <property type="project" value="UniProtKB-KW"/>
</dbReference>
<reference evidence="2" key="2">
    <citation type="submission" date="2021-04" db="EMBL/GenBank/DDBJ databases">
        <authorList>
            <person name="Dong X."/>
        </authorList>
    </citation>
    <scope>NUCLEOTIDE SEQUENCE</scope>
    <source>
        <strain evidence="2">ZWT</strain>
    </source>
</reference>
<dbReference type="AlphaFoldDB" id="A0A9J6P4K9"/>
<feature type="domain" description="Methyltransferase" evidence="1">
    <location>
        <begin position="25"/>
        <end position="136"/>
    </location>
</feature>
<dbReference type="RefSeq" id="WP_250860636.1">
    <property type="nucleotide sequence ID" value="NZ_JAGSOJ010000004.1"/>
</dbReference>
<dbReference type="PANTHER" id="PTHR45128">
    <property type="entry name" value="METHYLTRANSFERASE TYPE 11"/>
    <property type="match status" value="1"/>
</dbReference>
<dbReference type="CDD" id="cd02440">
    <property type="entry name" value="AdoMet_MTases"/>
    <property type="match status" value="1"/>
</dbReference>
<dbReference type="InterPro" id="IPR053173">
    <property type="entry name" value="SAM-binding_MTase"/>
</dbReference>
<protein>
    <submittedName>
        <fullName evidence="2">Class I SAM-dependent methyltransferase</fullName>
    </submittedName>
</protein>
<sequence>MNNHEKVRHWEETEGVEILKSIGVKEGTSVIDFGCGFGHYSFSAAQAVGSKGKVYAVDIDKRILKFVQDGISDRGISNIDTVHSKERNTLDFQSNEIDCILLYDILHGENINRLKFLTEVHRVLREDGILSILPFHLSNFRDVNGNKKKYSIKRLVQEICDLGFKLSGKIEDRGVHFEKYHSPHYIKKGGVDFEDLERGTIVNFVKI</sequence>
<gene>
    <name evidence="2" type="ORF">KDK92_17405</name>
</gene>
<comment type="caution">
    <text evidence="2">The sequence shown here is derived from an EMBL/GenBank/DDBJ whole genome shotgun (WGS) entry which is preliminary data.</text>
</comment>